<reference evidence="3" key="1">
    <citation type="journal article" date="2015" name="Nat. Genet.">
        <title>The pineapple genome and the evolution of CAM photosynthesis.</title>
        <authorList>
            <person name="Ming R."/>
            <person name="VanBuren R."/>
            <person name="Wai C.M."/>
            <person name="Tang H."/>
            <person name="Schatz M.C."/>
            <person name="Bowers J.E."/>
            <person name="Lyons E."/>
            <person name="Wang M.L."/>
            <person name="Chen J."/>
            <person name="Biggers E."/>
            <person name="Zhang J."/>
            <person name="Huang L."/>
            <person name="Zhang L."/>
            <person name="Miao W."/>
            <person name="Zhang J."/>
            <person name="Ye Z."/>
            <person name="Miao C."/>
            <person name="Lin Z."/>
            <person name="Wang H."/>
            <person name="Zhou H."/>
            <person name="Yim W.C."/>
            <person name="Priest H.D."/>
            <person name="Zheng C."/>
            <person name="Woodhouse M."/>
            <person name="Edger P.P."/>
            <person name="Guyot R."/>
            <person name="Guo H.B."/>
            <person name="Guo H."/>
            <person name="Zheng G."/>
            <person name="Singh R."/>
            <person name="Sharma A."/>
            <person name="Min X."/>
            <person name="Zheng Y."/>
            <person name="Lee H."/>
            <person name="Gurtowski J."/>
            <person name="Sedlazeck F.J."/>
            <person name="Harkess A."/>
            <person name="McKain M.R."/>
            <person name="Liao Z."/>
            <person name="Fang J."/>
            <person name="Liu J."/>
            <person name="Zhang X."/>
            <person name="Zhang Q."/>
            <person name="Hu W."/>
            <person name="Qin Y."/>
            <person name="Wang K."/>
            <person name="Chen L.Y."/>
            <person name="Shirley N."/>
            <person name="Lin Y.R."/>
            <person name="Liu L.Y."/>
            <person name="Hernandez A.G."/>
            <person name="Wright C.L."/>
            <person name="Bulone V."/>
            <person name="Tuskan G.A."/>
            <person name="Heath K."/>
            <person name="Zee F."/>
            <person name="Moore P.H."/>
            <person name="Sunkar R."/>
            <person name="Leebens-Mack J.H."/>
            <person name="Mockler T."/>
            <person name="Bennetzen J.L."/>
            <person name="Freeling M."/>
            <person name="Sankoff D."/>
            <person name="Paterson A.H."/>
            <person name="Zhu X."/>
            <person name="Yang X."/>
            <person name="Smith J.A."/>
            <person name="Cushman J.C."/>
            <person name="Paull R.E."/>
            <person name="Yu Q."/>
        </authorList>
    </citation>
    <scope>NUCLEOTIDE SEQUENCE [LARGE SCALE GENOMIC DNA]</scope>
    <source>
        <strain evidence="3">cv. F153</strain>
    </source>
</reference>
<dbReference type="RefSeq" id="XP_020080402.1">
    <property type="nucleotide sequence ID" value="XM_020224813.1"/>
</dbReference>
<dbReference type="InterPro" id="IPR036312">
    <property type="entry name" value="Bifun_inhib/LTP/seed_sf"/>
</dbReference>
<feature type="chain" id="PRO_5044647985" evidence="1">
    <location>
        <begin position="30"/>
        <end position="128"/>
    </location>
</feature>
<reference evidence="4 5" key="2">
    <citation type="submission" date="2025-04" db="UniProtKB">
        <authorList>
            <consortium name="RefSeq"/>
        </authorList>
    </citation>
    <scope>IDENTIFICATION</scope>
    <source>
        <tissue evidence="4 5">Leaf</tissue>
    </source>
</reference>
<dbReference type="Gene3D" id="1.10.110.10">
    <property type="entry name" value="Plant lipid-transfer and hydrophobic proteins"/>
    <property type="match status" value="1"/>
</dbReference>
<dbReference type="Proteomes" id="UP000515123">
    <property type="component" value="Linkage group 4"/>
</dbReference>
<dbReference type="GeneID" id="109708725"/>
<dbReference type="SUPFAM" id="SSF47699">
    <property type="entry name" value="Bifunctional inhibitor/lipid-transfer protein/seed storage 2S albumin"/>
    <property type="match status" value="1"/>
</dbReference>
<name>A0A6P5EB92_ANACO</name>
<keyword evidence="1" id="KW-0732">Signal</keyword>
<evidence type="ECO:0000259" key="2">
    <source>
        <dbReference type="Pfam" id="PF14368"/>
    </source>
</evidence>
<dbReference type="AlphaFoldDB" id="A0A6P5EB92"/>
<dbReference type="InterPro" id="IPR016140">
    <property type="entry name" value="Bifunc_inhib/LTP/seed_store"/>
</dbReference>
<dbReference type="RefSeq" id="XP_020086133.1">
    <property type="nucleotide sequence ID" value="XM_020230544.1"/>
</dbReference>
<gene>
    <name evidence="4" type="primary">LOC109704083</name>
    <name evidence="5" type="synonym">LOC109708725</name>
</gene>
<sequence>MGKMRIQCLFLALAIVVTFLLLHSHQAAAAAAELSDDEELAKEVVCNGDLKKLLSSCKKCIKKGTDQVDPKPACCRTVKKIDLLCICQSIPPRFEKKIDMEKVVYIAEKCEKPIPSGTKCGSYTVPMI</sequence>
<dbReference type="OrthoDB" id="669774at2759"/>
<keyword evidence="3" id="KW-1185">Reference proteome</keyword>
<evidence type="ECO:0000313" key="4">
    <source>
        <dbReference type="RefSeq" id="XP_020080402.1"/>
    </source>
</evidence>
<dbReference type="PANTHER" id="PTHR33286:SF1">
    <property type="entry name" value="OS01G0800600 PROTEIN"/>
    <property type="match status" value="1"/>
</dbReference>
<evidence type="ECO:0000313" key="3">
    <source>
        <dbReference type="Proteomes" id="UP000515123"/>
    </source>
</evidence>
<accession>A0A6P5EB92</accession>
<dbReference type="GeneID" id="109704083"/>
<protein>
    <submittedName>
        <fullName evidence="4">Uncharacterized protein LOC109704083</fullName>
    </submittedName>
    <submittedName>
        <fullName evidence="5">Uncharacterized protein LOC109708725</fullName>
    </submittedName>
</protein>
<dbReference type="PANTHER" id="PTHR33286">
    <property type="entry name" value="BIFUNCTIONAL INHIBITOR/LIPID-TRANSFER PROTEIN/SEED STORAGE 2S ALBUMIN SUPERFAMILY PROTEIN"/>
    <property type="match status" value="1"/>
</dbReference>
<evidence type="ECO:0000313" key="5">
    <source>
        <dbReference type="RefSeq" id="XP_020086133.1"/>
    </source>
</evidence>
<evidence type="ECO:0000256" key="1">
    <source>
        <dbReference type="SAM" id="SignalP"/>
    </source>
</evidence>
<feature type="signal peptide" evidence="1">
    <location>
        <begin position="1"/>
        <end position="29"/>
    </location>
</feature>
<dbReference type="Pfam" id="PF14368">
    <property type="entry name" value="LTP_2"/>
    <property type="match status" value="1"/>
</dbReference>
<proteinExistence type="predicted"/>
<organism evidence="4">
    <name type="scientific">Ananas comosus</name>
    <name type="common">Pineapple</name>
    <name type="synonym">Ananas ananas</name>
    <dbReference type="NCBI Taxonomy" id="4615"/>
    <lineage>
        <taxon>Eukaryota</taxon>
        <taxon>Viridiplantae</taxon>
        <taxon>Streptophyta</taxon>
        <taxon>Embryophyta</taxon>
        <taxon>Tracheophyta</taxon>
        <taxon>Spermatophyta</taxon>
        <taxon>Magnoliopsida</taxon>
        <taxon>Liliopsida</taxon>
        <taxon>Poales</taxon>
        <taxon>Bromeliaceae</taxon>
        <taxon>Bromelioideae</taxon>
        <taxon>Ananas</taxon>
    </lineage>
</organism>
<feature type="domain" description="Bifunctional inhibitor/plant lipid transfer protein/seed storage helical" evidence="2">
    <location>
        <begin position="29"/>
        <end position="120"/>
    </location>
</feature>